<dbReference type="GO" id="GO:0008094">
    <property type="term" value="F:ATP-dependent activity, acting on DNA"/>
    <property type="evidence" value="ECO:0007669"/>
    <property type="project" value="TreeGrafter"/>
</dbReference>
<dbReference type="RefSeq" id="WP_135011208.1">
    <property type="nucleotide sequence ID" value="NZ_JADGLK010000003.1"/>
</dbReference>
<evidence type="ECO:0000256" key="2">
    <source>
        <dbReference type="ARBA" id="ARBA00022801"/>
    </source>
</evidence>
<feature type="domain" description="Helicase C-terminal" evidence="5">
    <location>
        <begin position="96"/>
        <end position="139"/>
    </location>
</feature>
<name>A0A4Y9F7X0_9MICC</name>
<keyword evidence="3" id="KW-0067">ATP-binding</keyword>
<organism evidence="6 7">
    <name type="scientific">Rothia nasimurium</name>
    <dbReference type="NCBI Taxonomy" id="85336"/>
    <lineage>
        <taxon>Bacteria</taxon>
        <taxon>Bacillati</taxon>
        <taxon>Actinomycetota</taxon>
        <taxon>Actinomycetes</taxon>
        <taxon>Micrococcales</taxon>
        <taxon>Micrococcaceae</taxon>
        <taxon>Rothia</taxon>
    </lineage>
</organism>
<evidence type="ECO:0000313" key="7">
    <source>
        <dbReference type="Proteomes" id="UP000297951"/>
    </source>
</evidence>
<proteinExistence type="predicted"/>
<dbReference type="GO" id="GO:0005524">
    <property type="term" value="F:ATP binding"/>
    <property type="evidence" value="ECO:0007669"/>
    <property type="project" value="UniProtKB-KW"/>
</dbReference>
<dbReference type="GO" id="GO:0016787">
    <property type="term" value="F:hydrolase activity"/>
    <property type="evidence" value="ECO:0007669"/>
    <property type="project" value="UniProtKB-KW"/>
</dbReference>
<evidence type="ECO:0000313" key="6">
    <source>
        <dbReference type="EMBL" id="TFU24017.1"/>
    </source>
</evidence>
<evidence type="ECO:0000256" key="4">
    <source>
        <dbReference type="SAM" id="MobiDB-lite"/>
    </source>
</evidence>
<dbReference type="InterPro" id="IPR027417">
    <property type="entry name" value="P-loop_NTPase"/>
</dbReference>
<dbReference type="AlphaFoldDB" id="A0A4Y9F7X0"/>
<comment type="caution">
    <text evidence="6">The sequence shown here is derived from an EMBL/GenBank/DDBJ whole genome shotgun (WGS) entry which is preliminary data.</text>
</comment>
<feature type="compositionally biased region" description="Pro residues" evidence="4">
    <location>
        <begin position="52"/>
        <end position="79"/>
    </location>
</feature>
<dbReference type="PANTHER" id="PTHR45626">
    <property type="entry name" value="TRANSCRIPTION TERMINATION FACTOR 2-RELATED"/>
    <property type="match status" value="1"/>
</dbReference>
<dbReference type="InterPro" id="IPR001650">
    <property type="entry name" value="Helicase_C-like"/>
</dbReference>
<keyword evidence="1" id="KW-0547">Nucleotide-binding</keyword>
<protein>
    <recommendedName>
        <fullName evidence="5">Helicase C-terminal domain-containing protein</fullName>
    </recommendedName>
</protein>
<reference evidence="6 7" key="1">
    <citation type="submission" date="2019-03" db="EMBL/GenBank/DDBJ databases">
        <title>Diversity of the mouse oral microbiome.</title>
        <authorList>
            <person name="Joseph S."/>
            <person name="Aduse-Opoku J."/>
            <person name="Curtis M."/>
            <person name="Wade W."/>
            <person name="Hashim A."/>
        </authorList>
    </citation>
    <scope>NUCLEOTIDE SEQUENCE [LARGE SCALE GENOMIC DNA]</scope>
    <source>
        <strain evidence="7">irhom_31</strain>
    </source>
</reference>
<accession>A0A4Y9F7X0</accession>
<dbReference type="Proteomes" id="UP000297951">
    <property type="component" value="Unassembled WGS sequence"/>
</dbReference>
<dbReference type="Pfam" id="PF00271">
    <property type="entry name" value="Helicase_C"/>
    <property type="match status" value="1"/>
</dbReference>
<gene>
    <name evidence="6" type="ORF">E4U03_01385</name>
</gene>
<dbReference type="InterPro" id="IPR049730">
    <property type="entry name" value="SNF2/RAD54-like_C"/>
</dbReference>
<sequence>MTCAPLPQQVTTFLPFWQISRPGAAACSTDSLAAKSAAPQKLPAQPLLSGWHPPPVPSPASKPPSAPKPSEPSPAPCPSRTPSRRRQAQGRRPGSVLLAQITAAGAGLNIQSASVVILAEPQFKPTIEAQAIARAHRMGQTHAVDVYRLLGANTVDERMIEILSLDAAAPVADSEGTAEG</sequence>
<evidence type="ECO:0000256" key="1">
    <source>
        <dbReference type="ARBA" id="ARBA00022741"/>
    </source>
</evidence>
<evidence type="ECO:0000256" key="3">
    <source>
        <dbReference type="ARBA" id="ARBA00022840"/>
    </source>
</evidence>
<dbReference type="CDD" id="cd18793">
    <property type="entry name" value="SF2_C_SNF"/>
    <property type="match status" value="1"/>
</dbReference>
<dbReference type="SUPFAM" id="SSF52540">
    <property type="entry name" value="P-loop containing nucleoside triphosphate hydrolases"/>
    <property type="match status" value="1"/>
</dbReference>
<feature type="region of interest" description="Disordered" evidence="4">
    <location>
        <begin position="28"/>
        <end position="93"/>
    </location>
</feature>
<dbReference type="GO" id="GO:0006281">
    <property type="term" value="P:DNA repair"/>
    <property type="evidence" value="ECO:0007669"/>
    <property type="project" value="TreeGrafter"/>
</dbReference>
<dbReference type="Gene3D" id="3.40.50.300">
    <property type="entry name" value="P-loop containing nucleotide triphosphate hydrolases"/>
    <property type="match status" value="1"/>
</dbReference>
<keyword evidence="2" id="KW-0378">Hydrolase</keyword>
<evidence type="ECO:0000259" key="5">
    <source>
        <dbReference type="Pfam" id="PF00271"/>
    </source>
</evidence>
<dbReference type="OrthoDB" id="9760715at2"/>
<dbReference type="InterPro" id="IPR050628">
    <property type="entry name" value="SNF2_RAD54_helicase_TF"/>
</dbReference>
<dbReference type="EMBL" id="SPQC01000003">
    <property type="protein sequence ID" value="TFU24017.1"/>
    <property type="molecule type" value="Genomic_DNA"/>
</dbReference>